<keyword evidence="1" id="KW-0732">Signal</keyword>
<gene>
    <name evidence="2" type="ORF">GGX14DRAFT_570829</name>
</gene>
<dbReference type="Proteomes" id="UP001219525">
    <property type="component" value="Unassembled WGS sequence"/>
</dbReference>
<protein>
    <submittedName>
        <fullName evidence="2">Uncharacterized protein</fullName>
    </submittedName>
</protein>
<evidence type="ECO:0000256" key="1">
    <source>
        <dbReference type="SAM" id="SignalP"/>
    </source>
</evidence>
<feature type="signal peptide" evidence="1">
    <location>
        <begin position="1"/>
        <end position="19"/>
    </location>
</feature>
<proteinExistence type="predicted"/>
<reference evidence="2" key="1">
    <citation type="submission" date="2023-03" db="EMBL/GenBank/DDBJ databases">
        <title>Massive genome expansion in bonnet fungi (Mycena s.s.) driven by repeated elements and novel gene families across ecological guilds.</title>
        <authorList>
            <consortium name="Lawrence Berkeley National Laboratory"/>
            <person name="Harder C.B."/>
            <person name="Miyauchi S."/>
            <person name="Viragh M."/>
            <person name="Kuo A."/>
            <person name="Thoen E."/>
            <person name="Andreopoulos B."/>
            <person name="Lu D."/>
            <person name="Skrede I."/>
            <person name="Drula E."/>
            <person name="Henrissat B."/>
            <person name="Morin E."/>
            <person name="Kohler A."/>
            <person name="Barry K."/>
            <person name="LaButti K."/>
            <person name="Morin E."/>
            <person name="Salamov A."/>
            <person name="Lipzen A."/>
            <person name="Mereny Z."/>
            <person name="Hegedus B."/>
            <person name="Baldrian P."/>
            <person name="Stursova M."/>
            <person name="Weitz H."/>
            <person name="Taylor A."/>
            <person name="Grigoriev I.V."/>
            <person name="Nagy L.G."/>
            <person name="Martin F."/>
            <person name="Kauserud H."/>
        </authorList>
    </citation>
    <scope>NUCLEOTIDE SEQUENCE</scope>
    <source>
        <strain evidence="2">9144</strain>
    </source>
</reference>
<comment type="caution">
    <text evidence="2">The sequence shown here is derived from an EMBL/GenBank/DDBJ whole genome shotgun (WGS) entry which is preliminary data.</text>
</comment>
<feature type="chain" id="PRO_5042213296" evidence="1">
    <location>
        <begin position="20"/>
        <end position="71"/>
    </location>
</feature>
<dbReference type="AlphaFoldDB" id="A0AAD6V801"/>
<dbReference type="EMBL" id="JARJCW010000055">
    <property type="protein sequence ID" value="KAJ7202327.1"/>
    <property type="molecule type" value="Genomic_DNA"/>
</dbReference>
<sequence>MRFAVVAAVLALFATAAAGSSIQARCFPDTCNCNEDGCTADSPSCCAVSASICIAHRDDAPMGAAPAKQLV</sequence>
<name>A0AAD6V801_9AGAR</name>
<evidence type="ECO:0000313" key="2">
    <source>
        <dbReference type="EMBL" id="KAJ7202327.1"/>
    </source>
</evidence>
<keyword evidence="3" id="KW-1185">Reference proteome</keyword>
<organism evidence="2 3">
    <name type="scientific">Mycena pura</name>
    <dbReference type="NCBI Taxonomy" id="153505"/>
    <lineage>
        <taxon>Eukaryota</taxon>
        <taxon>Fungi</taxon>
        <taxon>Dikarya</taxon>
        <taxon>Basidiomycota</taxon>
        <taxon>Agaricomycotina</taxon>
        <taxon>Agaricomycetes</taxon>
        <taxon>Agaricomycetidae</taxon>
        <taxon>Agaricales</taxon>
        <taxon>Marasmiineae</taxon>
        <taxon>Mycenaceae</taxon>
        <taxon>Mycena</taxon>
    </lineage>
</organism>
<evidence type="ECO:0000313" key="3">
    <source>
        <dbReference type="Proteomes" id="UP001219525"/>
    </source>
</evidence>
<accession>A0AAD6V801</accession>